<protein>
    <submittedName>
        <fullName evidence="2">Uncharacterized protein</fullName>
    </submittedName>
</protein>
<evidence type="ECO:0000313" key="3">
    <source>
        <dbReference type="Proteomes" id="UP001419268"/>
    </source>
</evidence>
<feature type="compositionally biased region" description="Basic and acidic residues" evidence="1">
    <location>
        <begin position="248"/>
        <end position="276"/>
    </location>
</feature>
<dbReference type="EMBL" id="JBBNAG010000007">
    <property type="protein sequence ID" value="KAK9118732.1"/>
    <property type="molecule type" value="Genomic_DNA"/>
</dbReference>
<accession>A0AAP0NT16</accession>
<dbReference type="Proteomes" id="UP001419268">
    <property type="component" value="Unassembled WGS sequence"/>
</dbReference>
<name>A0AAP0NT16_9MAGN</name>
<dbReference type="AlphaFoldDB" id="A0AAP0NT16"/>
<keyword evidence="3" id="KW-1185">Reference proteome</keyword>
<gene>
    <name evidence="2" type="ORF">Scep_016825</name>
</gene>
<feature type="region of interest" description="Disordered" evidence="1">
    <location>
        <begin position="238"/>
        <end position="321"/>
    </location>
</feature>
<evidence type="ECO:0000313" key="2">
    <source>
        <dbReference type="EMBL" id="KAK9118732.1"/>
    </source>
</evidence>
<sequence length="321" mass="37295">MVSRLLEVSVTDADEEIRTRPGLTVSLAWLKDRFLVPKKGKKEPNREIAPDVYPCPDCLGWMYECLPFLKRVLPSDYTSDEPHVMKWNHKKNERLYKKQTMLLLDHLVSFRLHLDKLRSHEVIWNTTLKGAPLVHDIAFYHGPMKFMDIVEPHNPIRVLRQIGYVQRILRDSYGPINTDMSRLAQLYSVKYLYDAQLWEDREAHLNSVERRENPEHAMRVHEEDENSLCNRRALDVALQSDVDDDGDRTERRRSEEHRCSPEMETGQGERDVKKETLTTMEIGQREGEVKNTAELSGMETGQRTRGEEGSGVPKFVGDGIK</sequence>
<proteinExistence type="predicted"/>
<comment type="caution">
    <text evidence="2">The sequence shown here is derived from an EMBL/GenBank/DDBJ whole genome shotgun (WGS) entry which is preliminary data.</text>
</comment>
<organism evidence="2 3">
    <name type="scientific">Stephania cephalantha</name>
    <dbReference type="NCBI Taxonomy" id="152367"/>
    <lineage>
        <taxon>Eukaryota</taxon>
        <taxon>Viridiplantae</taxon>
        <taxon>Streptophyta</taxon>
        <taxon>Embryophyta</taxon>
        <taxon>Tracheophyta</taxon>
        <taxon>Spermatophyta</taxon>
        <taxon>Magnoliopsida</taxon>
        <taxon>Ranunculales</taxon>
        <taxon>Menispermaceae</taxon>
        <taxon>Menispermoideae</taxon>
        <taxon>Cissampelideae</taxon>
        <taxon>Stephania</taxon>
    </lineage>
</organism>
<evidence type="ECO:0000256" key="1">
    <source>
        <dbReference type="SAM" id="MobiDB-lite"/>
    </source>
</evidence>
<reference evidence="2 3" key="1">
    <citation type="submission" date="2024-01" db="EMBL/GenBank/DDBJ databases">
        <title>Genome assemblies of Stephania.</title>
        <authorList>
            <person name="Yang L."/>
        </authorList>
    </citation>
    <scope>NUCLEOTIDE SEQUENCE [LARGE SCALE GENOMIC DNA]</scope>
    <source>
        <strain evidence="2">JXDWG</strain>
        <tissue evidence="2">Leaf</tissue>
    </source>
</reference>